<protein>
    <submittedName>
        <fullName evidence="3">Glutathione synthase</fullName>
    </submittedName>
</protein>
<dbReference type="InterPro" id="IPR011761">
    <property type="entry name" value="ATP-grasp"/>
</dbReference>
<proteinExistence type="predicted"/>
<dbReference type="Proteomes" id="UP000321436">
    <property type="component" value="Unassembled WGS sequence"/>
</dbReference>
<dbReference type="SUPFAM" id="SSF56059">
    <property type="entry name" value="Glutathione synthetase ATP-binding domain-like"/>
    <property type="match status" value="1"/>
</dbReference>
<dbReference type="EMBL" id="BKAU01000005">
    <property type="protein sequence ID" value="GEP97881.1"/>
    <property type="molecule type" value="Genomic_DNA"/>
</dbReference>
<evidence type="ECO:0000256" key="1">
    <source>
        <dbReference type="PROSITE-ProRule" id="PRU00409"/>
    </source>
</evidence>
<evidence type="ECO:0000259" key="2">
    <source>
        <dbReference type="PROSITE" id="PS50975"/>
    </source>
</evidence>
<evidence type="ECO:0000313" key="3">
    <source>
        <dbReference type="EMBL" id="GEP97881.1"/>
    </source>
</evidence>
<dbReference type="PROSITE" id="PS50975">
    <property type="entry name" value="ATP_GRASP"/>
    <property type="match status" value="1"/>
</dbReference>
<feature type="domain" description="ATP-grasp" evidence="2">
    <location>
        <begin position="94"/>
        <end position="286"/>
    </location>
</feature>
<dbReference type="GO" id="GO:0005524">
    <property type="term" value="F:ATP binding"/>
    <property type="evidence" value="ECO:0007669"/>
    <property type="project" value="UniProtKB-UniRule"/>
</dbReference>
<accession>A0A512RQA7</accession>
<comment type="caution">
    <text evidence="3">The sequence shown here is derived from an EMBL/GenBank/DDBJ whole genome shotgun (WGS) entry which is preliminary data.</text>
</comment>
<sequence length="316" mass="36342">MRMKKIGILFGQENAFPQAFVERVNRICGPGLCAEFVMIDKALQGEPENYAVIIDRISHDVPFYRAWLKNAALEGTAVINNPFWWSADEKYFNNALALSLQIPVPNTALLPSFEQPADTDARSFRNLRYPLDWEAIFAKTGFPAYMKPFAGGGWKHVYRITDREQFFKVHAETRQEVMMLQEEIVYDEYYRCYCIGGKHVRIMPYEPRNPPQERYQAGFQPTRELISAMEYSVLELNRALGYDFNTVELAVRDGVPYAIDFCNPAPDADLASVGVDNFEWVVETMAAYAVERARSQQFGKDNLTWGTFIRKAVQQH</sequence>
<reference evidence="3 4" key="1">
    <citation type="submission" date="2019-07" db="EMBL/GenBank/DDBJ databases">
        <title>Whole genome shotgun sequence of Chitinophaga cymbidii NBRC 109752.</title>
        <authorList>
            <person name="Hosoyama A."/>
            <person name="Uohara A."/>
            <person name="Ohji S."/>
            <person name="Ichikawa N."/>
        </authorList>
    </citation>
    <scope>NUCLEOTIDE SEQUENCE [LARGE SCALE GENOMIC DNA]</scope>
    <source>
        <strain evidence="3 4">NBRC 109752</strain>
    </source>
</reference>
<dbReference type="GO" id="GO:0009432">
    <property type="term" value="P:SOS response"/>
    <property type="evidence" value="ECO:0007669"/>
    <property type="project" value="TreeGrafter"/>
</dbReference>
<evidence type="ECO:0000313" key="4">
    <source>
        <dbReference type="Proteomes" id="UP000321436"/>
    </source>
</evidence>
<dbReference type="AlphaFoldDB" id="A0A512RQA7"/>
<dbReference type="GO" id="GO:0046872">
    <property type="term" value="F:metal ion binding"/>
    <property type="evidence" value="ECO:0007669"/>
    <property type="project" value="InterPro"/>
</dbReference>
<dbReference type="Gene3D" id="3.30.1490.20">
    <property type="entry name" value="ATP-grasp fold, A domain"/>
    <property type="match status" value="1"/>
</dbReference>
<dbReference type="PANTHER" id="PTHR21621:SF0">
    <property type="entry name" value="BETA-CITRYLGLUTAMATE SYNTHASE B-RELATED"/>
    <property type="match status" value="1"/>
</dbReference>
<keyword evidence="4" id="KW-1185">Reference proteome</keyword>
<dbReference type="GO" id="GO:0005737">
    <property type="term" value="C:cytoplasm"/>
    <property type="evidence" value="ECO:0007669"/>
    <property type="project" value="TreeGrafter"/>
</dbReference>
<dbReference type="PANTHER" id="PTHR21621">
    <property type="entry name" value="RIBOSOMAL PROTEIN S6 MODIFICATION PROTEIN"/>
    <property type="match status" value="1"/>
</dbReference>
<keyword evidence="1" id="KW-0067">ATP-binding</keyword>
<gene>
    <name evidence="3" type="ORF">CCY01nite_41410</name>
</gene>
<dbReference type="InterPro" id="IPR013815">
    <property type="entry name" value="ATP_grasp_subdomain_1"/>
</dbReference>
<keyword evidence="1" id="KW-0547">Nucleotide-binding</keyword>
<dbReference type="GO" id="GO:0018169">
    <property type="term" value="F:ribosomal S6-glutamic acid ligase activity"/>
    <property type="evidence" value="ECO:0007669"/>
    <property type="project" value="TreeGrafter"/>
</dbReference>
<organism evidence="3 4">
    <name type="scientific">Chitinophaga cymbidii</name>
    <dbReference type="NCBI Taxonomy" id="1096750"/>
    <lineage>
        <taxon>Bacteria</taxon>
        <taxon>Pseudomonadati</taxon>
        <taxon>Bacteroidota</taxon>
        <taxon>Chitinophagia</taxon>
        <taxon>Chitinophagales</taxon>
        <taxon>Chitinophagaceae</taxon>
        <taxon>Chitinophaga</taxon>
    </lineage>
</organism>
<name>A0A512RQA7_9BACT</name>